<keyword evidence="2" id="KW-1185">Reference proteome</keyword>
<proteinExistence type="predicted"/>
<dbReference type="Proteomes" id="UP001143910">
    <property type="component" value="Unassembled WGS sequence"/>
</dbReference>
<evidence type="ECO:0000313" key="2">
    <source>
        <dbReference type="Proteomes" id="UP001143910"/>
    </source>
</evidence>
<organism evidence="1 2">
    <name type="scientific">Zarea fungicola</name>
    <dbReference type="NCBI Taxonomy" id="93591"/>
    <lineage>
        <taxon>Eukaryota</taxon>
        <taxon>Fungi</taxon>
        <taxon>Dikarya</taxon>
        <taxon>Ascomycota</taxon>
        <taxon>Pezizomycotina</taxon>
        <taxon>Sordariomycetes</taxon>
        <taxon>Hypocreomycetidae</taxon>
        <taxon>Hypocreales</taxon>
        <taxon>Cordycipitaceae</taxon>
        <taxon>Zarea</taxon>
    </lineage>
</organism>
<accession>A0ACC1MHQ6</accession>
<comment type="caution">
    <text evidence="1">The sequence shown here is derived from an EMBL/GenBank/DDBJ whole genome shotgun (WGS) entry which is preliminary data.</text>
</comment>
<name>A0ACC1MHQ6_9HYPO</name>
<gene>
    <name evidence="1" type="ORF">NQ176_g10174</name>
</gene>
<dbReference type="EMBL" id="JANJQO010002643">
    <property type="protein sequence ID" value="KAJ2966389.1"/>
    <property type="molecule type" value="Genomic_DNA"/>
</dbReference>
<protein>
    <submittedName>
        <fullName evidence="1">Uncharacterized protein</fullName>
    </submittedName>
</protein>
<reference evidence="1" key="1">
    <citation type="submission" date="2022-08" db="EMBL/GenBank/DDBJ databases">
        <title>Genome Sequence of Lecanicillium fungicola.</title>
        <authorList>
            <person name="Buettner E."/>
        </authorList>
    </citation>
    <scope>NUCLEOTIDE SEQUENCE</scope>
    <source>
        <strain evidence="1">Babe33</strain>
    </source>
</reference>
<evidence type="ECO:0000313" key="1">
    <source>
        <dbReference type="EMBL" id="KAJ2966389.1"/>
    </source>
</evidence>
<sequence length="137" mass="14988">MVKDGHWRADDEDHEKTAWEESVRLREQMFWARIGGGVIPATQANSPTDDEARASMDGVVSAALTVPPVVAPNTAKPEKKTADSQAVVFDHNAPAREPRTPPEQTDAPAPSDHYSETPELRKEIDPASVQQPVIVEN</sequence>